<feature type="transmembrane region" description="Helical" evidence="10">
    <location>
        <begin position="398"/>
        <end position="418"/>
    </location>
</feature>
<dbReference type="InterPro" id="IPR004299">
    <property type="entry name" value="MBOAT_fam"/>
</dbReference>
<keyword evidence="6 10" id="KW-1133">Transmembrane helix</keyword>
<feature type="transmembrane region" description="Helical" evidence="10">
    <location>
        <begin position="438"/>
        <end position="457"/>
    </location>
</feature>
<dbReference type="AlphaFoldDB" id="A0AA48HQI6"/>
<sequence>MLFNSLAFLLFFPLVFIIYWAIPTKKVKLQNLVLLLASYVFYGWWDWRFLSLIAFSTLVDFFIGLAISKHKGRKRHFFLMISVFTNLGLLGVFKYFNFFIESFLAIGESIGYTPGFTTLNIILPVGISFYTFQTMSYSIDIYRKEISPTKNFIAFASFVALFPQLVAGPIERASNLVPQLLNQRYWSHNKFKDGFFQILVGFFRKVVVADSIGSLIDGIYNAPDIHNATSIVMAVVLYSFQIYFDFSGYSDIAIGTAKLLGFEFKPNFNLPYFSSSITEFWRRWHISLSSWLRDYLYIPLGGNRKGLVKQYRNLFITMFLGGLWHGSSWNFVVWGSLHGILLAVEKRFNLIPNKYRFFNNILVFAIVTFIWIFFRSLSFHDTEIIISKLFSFDYGKPFIGNISIFATVVYGLLVALIFDTFLFVKNIRLESYGSSLKVWWYVPITCFIIINTILFYSDANNFIYFQF</sequence>
<evidence type="ECO:0000256" key="2">
    <source>
        <dbReference type="ARBA" id="ARBA00010323"/>
    </source>
</evidence>
<dbReference type="PIRSF" id="PIRSF016636">
    <property type="entry name" value="AlgI_DltB"/>
    <property type="match status" value="1"/>
</dbReference>
<feature type="transmembrane region" description="Helical" evidence="10">
    <location>
        <begin position="77"/>
        <end position="100"/>
    </location>
</feature>
<keyword evidence="7 9" id="KW-0472">Membrane</keyword>
<dbReference type="PIRSF" id="PIRSF500217">
    <property type="entry name" value="AlgI"/>
    <property type="match status" value="1"/>
</dbReference>
<dbReference type="PANTHER" id="PTHR13285">
    <property type="entry name" value="ACYLTRANSFERASE"/>
    <property type="match status" value="1"/>
</dbReference>
<reference evidence="11 12" key="1">
    <citation type="submission" date="2023-01" db="EMBL/GenBank/DDBJ databases">
        <title>Complete genome sequence of Muricauda aquimarina strain IFOP_LL357.</title>
        <authorList>
            <person name="Gajardo G."/>
            <person name="Ueki S."/>
            <person name="Maruyama F."/>
        </authorList>
    </citation>
    <scope>NUCLEOTIDE SEQUENCE [LARGE SCALE GENOMIC DNA]</scope>
    <source>
        <strain evidence="11 12">IFOP_LL357</strain>
    </source>
</reference>
<comment type="subcellular location">
    <subcellularLocation>
        <location evidence="1">Cell membrane</location>
        <topology evidence="1">Multi-pass membrane protein</topology>
    </subcellularLocation>
</comment>
<evidence type="ECO:0000256" key="1">
    <source>
        <dbReference type="ARBA" id="ARBA00004651"/>
    </source>
</evidence>
<keyword evidence="5 10" id="KW-0812">Transmembrane</keyword>
<evidence type="ECO:0000256" key="9">
    <source>
        <dbReference type="PIRNR" id="PIRNR016636"/>
    </source>
</evidence>
<keyword evidence="8 9" id="KW-0012">Acyltransferase</keyword>
<dbReference type="GO" id="GO:0016746">
    <property type="term" value="F:acyltransferase activity"/>
    <property type="evidence" value="ECO:0007669"/>
    <property type="project" value="UniProtKB-KW"/>
</dbReference>
<keyword evidence="12" id="KW-1185">Reference proteome</keyword>
<dbReference type="GO" id="GO:0005886">
    <property type="term" value="C:plasma membrane"/>
    <property type="evidence" value="ECO:0007669"/>
    <property type="project" value="UniProtKB-SubCell"/>
</dbReference>
<evidence type="ECO:0000256" key="3">
    <source>
        <dbReference type="ARBA" id="ARBA00022475"/>
    </source>
</evidence>
<dbReference type="Proteomes" id="UP001330184">
    <property type="component" value="Chromosome"/>
</dbReference>
<evidence type="ECO:0000256" key="6">
    <source>
        <dbReference type="ARBA" id="ARBA00022989"/>
    </source>
</evidence>
<evidence type="ECO:0000313" key="11">
    <source>
        <dbReference type="EMBL" id="BDW93824.1"/>
    </source>
</evidence>
<dbReference type="EMBL" id="AP027268">
    <property type="protein sequence ID" value="BDW93824.1"/>
    <property type="molecule type" value="Genomic_DNA"/>
</dbReference>
<accession>A0AA48HQI6</accession>
<proteinExistence type="inferred from homology"/>
<dbReference type="Pfam" id="PF03062">
    <property type="entry name" value="MBOAT"/>
    <property type="match status" value="1"/>
</dbReference>
<feature type="transmembrane region" description="Helical" evidence="10">
    <location>
        <begin position="152"/>
        <end position="170"/>
    </location>
</feature>
<dbReference type="InterPro" id="IPR024194">
    <property type="entry name" value="Ac/AlaTfrase_AlgI/DltB"/>
</dbReference>
<evidence type="ECO:0000256" key="8">
    <source>
        <dbReference type="ARBA" id="ARBA00023315"/>
    </source>
</evidence>
<feature type="transmembrane region" description="Helical" evidence="10">
    <location>
        <begin position="51"/>
        <end position="68"/>
    </location>
</feature>
<feature type="transmembrane region" description="Helical" evidence="10">
    <location>
        <begin position="357"/>
        <end position="377"/>
    </location>
</feature>
<feature type="transmembrane region" description="Helical" evidence="10">
    <location>
        <begin position="6"/>
        <end position="22"/>
    </location>
</feature>
<evidence type="ECO:0000256" key="7">
    <source>
        <dbReference type="ARBA" id="ARBA00023136"/>
    </source>
</evidence>
<organism evidence="11 12">
    <name type="scientific">Flagellimonas marinaquae</name>
    <dbReference type="NCBI Taxonomy" id="254955"/>
    <lineage>
        <taxon>Bacteria</taxon>
        <taxon>Pseudomonadati</taxon>
        <taxon>Bacteroidota</taxon>
        <taxon>Flavobacteriia</taxon>
        <taxon>Flavobacteriales</taxon>
        <taxon>Flavobacteriaceae</taxon>
        <taxon>Flagellimonas</taxon>
    </lineage>
</organism>
<dbReference type="PANTHER" id="PTHR13285:SF23">
    <property type="entry name" value="TEICHOIC ACID D-ALANYLTRANSFERASE"/>
    <property type="match status" value="1"/>
</dbReference>
<dbReference type="InterPro" id="IPR028362">
    <property type="entry name" value="AlgI"/>
</dbReference>
<dbReference type="GO" id="GO:0042121">
    <property type="term" value="P:alginic acid biosynthetic process"/>
    <property type="evidence" value="ECO:0007669"/>
    <property type="project" value="InterPro"/>
</dbReference>
<keyword evidence="4 9" id="KW-0808">Transferase</keyword>
<feature type="transmembrane region" description="Helical" evidence="10">
    <location>
        <begin position="112"/>
        <end position="132"/>
    </location>
</feature>
<gene>
    <name evidence="11" type="ORF">MACH07_26560</name>
</gene>
<evidence type="ECO:0000256" key="4">
    <source>
        <dbReference type="ARBA" id="ARBA00022679"/>
    </source>
</evidence>
<keyword evidence="3 9" id="KW-1003">Cell membrane</keyword>
<evidence type="ECO:0000256" key="10">
    <source>
        <dbReference type="SAM" id="Phobius"/>
    </source>
</evidence>
<evidence type="ECO:0000256" key="5">
    <source>
        <dbReference type="ARBA" id="ARBA00022692"/>
    </source>
</evidence>
<feature type="transmembrane region" description="Helical" evidence="10">
    <location>
        <begin position="314"/>
        <end position="337"/>
    </location>
</feature>
<protein>
    <submittedName>
        <fullName evidence="11">O-acyltransferase</fullName>
    </submittedName>
</protein>
<name>A0AA48HQI6_9FLAO</name>
<dbReference type="InterPro" id="IPR051085">
    <property type="entry name" value="MB_O-acyltransferase"/>
</dbReference>
<evidence type="ECO:0000313" key="12">
    <source>
        <dbReference type="Proteomes" id="UP001330184"/>
    </source>
</evidence>
<comment type="similarity">
    <text evidence="2 9">Belongs to the membrane-bound acyltransferase family.</text>
</comment>
<dbReference type="RefSeq" id="WP_338194690.1">
    <property type="nucleotide sequence ID" value="NZ_AP027268.1"/>
</dbReference>